<name>W4QRQ0_HALA3</name>
<evidence type="ECO:0000256" key="2">
    <source>
        <dbReference type="ARBA" id="ARBA00022741"/>
    </source>
</evidence>
<dbReference type="EMBL" id="BAUV01000009">
    <property type="protein sequence ID" value="GAE34602.1"/>
    <property type="molecule type" value="Genomic_DNA"/>
</dbReference>
<reference evidence="7 8" key="1">
    <citation type="journal article" date="2014" name="Genome Announc.">
        <title>Draft Genome Sequences of Three Alkaliphilic Bacillus Strains, Bacillus wakoensis JCM 9140T, Bacillus akibai JCM 9157T, and Bacillus hemicellulosilyticus JCM 9152T.</title>
        <authorList>
            <person name="Yuki M."/>
            <person name="Oshima K."/>
            <person name="Suda W."/>
            <person name="Oshida Y."/>
            <person name="Kitamura K."/>
            <person name="Iida T."/>
            <person name="Hattori M."/>
            <person name="Ohkuma M."/>
        </authorList>
    </citation>
    <scope>NUCLEOTIDE SEQUENCE [LARGE SCALE GENOMIC DNA]</scope>
    <source>
        <strain evidence="7 8">JCM 9157</strain>
    </source>
</reference>
<dbReference type="Pfam" id="PF00350">
    <property type="entry name" value="Dynamin_N"/>
    <property type="match status" value="1"/>
</dbReference>
<sequence>MSQFQDAGAYERVIFETMEKKTPKFSLSSSITAIEMPKETVIDTDWQQDEVENTEFDQPKADNWITQVSGVLNKYVDQEQMNYERSILRNRIQRFKEQSFTISLFGAFSAGKSSFANALLGDTVLPVSPHPTTATVNIVKKAEENHPSGTAVVKVKTKQQLDAEIQAVAEQLDVKVTIATLSSWKADPTVTTSWQKTYQSYLMTLKNSLAEGKWTLGTSFEVTLNELQPFVANEHDACLIDEVTLYYNCPLTEQGIILVDTPGVNSIHGRHTNVAFKQLRDSDAIFYLTYYNHAFSKSDQQFLQQMAKVNEGFRTDKLYFILNAADLASSPFELNGVRKHVYDQLVQNGWNEPRLYPLSSKKGLQGKQENGDGDELFKKFEQAFYAKTITELKKLSFDLLGEELNRYQTMLKKGLEYATGEEQGRKQKQAEMMSLIKAWQEKLAVIKPLAAFQTSSQEVSELFLYLRDRVRYVLSDQFSEEVNVSTITGASKRAQQQALLTSLKEWRTEGEHFIKQELQATFVRIEIALANAIEDWVTETVDRIRVDFPALSVPFERQKYELNSKVEQRFITLELEGYKSNFQSAKAFFEEGQIKKLKEELVEKGTEQVGGALRKFEQQMQTELNQLFEQALSEAKKVINDGLSREWQRFESLNDPKRIESLKQEYKDLTNM</sequence>
<accession>W4QRQ0</accession>
<dbReference type="RefSeq" id="WP_035663552.1">
    <property type="nucleotide sequence ID" value="NZ_BAUV01000009.1"/>
</dbReference>
<evidence type="ECO:0000256" key="3">
    <source>
        <dbReference type="ARBA" id="ARBA00022801"/>
    </source>
</evidence>
<evidence type="ECO:0000313" key="8">
    <source>
        <dbReference type="Proteomes" id="UP000018896"/>
    </source>
</evidence>
<keyword evidence="8" id="KW-1185">Reference proteome</keyword>
<evidence type="ECO:0000259" key="6">
    <source>
        <dbReference type="Pfam" id="PF00350"/>
    </source>
</evidence>
<dbReference type="PANTHER" id="PTHR10465:SF0">
    <property type="entry name" value="SARCALUMENIN"/>
    <property type="match status" value="1"/>
</dbReference>
<keyword evidence="4" id="KW-0342">GTP-binding</keyword>
<dbReference type="GO" id="GO:0005525">
    <property type="term" value="F:GTP binding"/>
    <property type="evidence" value="ECO:0007669"/>
    <property type="project" value="UniProtKB-KW"/>
</dbReference>
<organism evidence="7 8">
    <name type="scientific">Halalkalibacter akibai (strain ATCC 43226 / DSM 21942 / CIP 109018 / JCM 9157 / 1139)</name>
    <name type="common">Bacillus akibai</name>
    <dbReference type="NCBI Taxonomy" id="1236973"/>
    <lineage>
        <taxon>Bacteria</taxon>
        <taxon>Bacillati</taxon>
        <taxon>Bacillota</taxon>
        <taxon>Bacilli</taxon>
        <taxon>Bacillales</taxon>
        <taxon>Bacillaceae</taxon>
        <taxon>Halalkalibacter</taxon>
    </lineage>
</organism>
<comment type="subcellular location">
    <subcellularLocation>
        <location evidence="1">Membrane</location>
    </subcellularLocation>
</comment>
<dbReference type="InterPro" id="IPR027094">
    <property type="entry name" value="Mitofusin_fam"/>
</dbReference>
<evidence type="ECO:0000256" key="5">
    <source>
        <dbReference type="ARBA" id="ARBA00023136"/>
    </source>
</evidence>
<dbReference type="InterPro" id="IPR045063">
    <property type="entry name" value="Dynamin_N"/>
</dbReference>
<dbReference type="Proteomes" id="UP000018896">
    <property type="component" value="Unassembled WGS sequence"/>
</dbReference>
<evidence type="ECO:0000313" key="7">
    <source>
        <dbReference type="EMBL" id="GAE34602.1"/>
    </source>
</evidence>
<keyword evidence="2" id="KW-0547">Nucleotide-binding</keyword>
<dbReference type="InterPro" id="IPR027417">
    <property type="entry name" value="P-loop_NTPase"/>
</dbReference>
<dbReference type="SUPFAM" id="SSF52540">
    <property type="entry name" value="P-loop containing nucleoside triphosphate hydrolases"/>
    <property type="match status" value="1"/>
</dbReference>
<dbReference type="PANTHER" id="PTHR10465">
    <property type="entry name" value="TRANSMEMBRANE GTPASE FZO1"/>
    <property type="match status" value="1"/>
</dbReference>
<feature type="domain" description="Dynamin N-terminal" evidence="6">
    <location>
        <begin position="102"/>
        <end position="313"/>
    </location>
</feature>
<comment type="caution">
    <text evidence="7">The sequence shown here is derived from an EMBL/GenBank/DDBJ whole genome shotgun (WGS) entry which is preliminary data.</text>
</comment>
<dbReference type="OrthoDB" id="5477114at2"/>
<dbReference type="GO" id="GO:0003924">
    <property type="term" value="F:GTPase activity"/>
    <property type="evidence" value="ECO:0007669"/>
    <property type="project" value="InterPro"/>
</dbReference>
<dbReference type="AlphaFoldDB" id="W4QRQ0"/>
<dbReference type="STRING" id="1236973.JCM9157_1671"/>
<dbReference type="eggNOG" id="COG0699">
    <property type="taxonomic scope" value="Bacteria"/>
</dbReference>
<evidence type="ECO:0000256" key="4">
    <source>
        <dbReference type="ARBA" id="ARBA00023134"/>
    </source>
</evidence>
<keyword evidence="3" id="KW-0378">Hydrolase</keyword>
<dbReference type="GO" id="GO:0016020">
    <property type="term" value="C:membrane"/>
    <property type="evidence" value="ECO:0007669"/>
    <property type="project" value="UniProtKB-SubCell"/>
</dbReference>
<dbReference type="Gene3D" id="3.40.50.300">
    <property type="entry name" value="P-loop containing nucleotide triphosphate hydrolases"/>
    <property type="match status" value="1"/>
</dbReference>
<evidence type="ECO:0000256" key="1">
    <source>
        <dbReference type="ARBA" id="ARBA00004370"/>
    </source>
</evidence>
<protein>
    <submittedName>
        <fullName evidence="7">Uncharacterized protein Bsub YpbR</fullName>
    </submittedName>
</protein>
<gene>
    <name evidence="7" type="ORF">JCM9157_1671</name>
</gene>
<proteinExistence type="predicted"/>
<keyword evidence="5" id="KW-0472">Membrane</keyword>